<gene>
    <name evidence="1" type="ORF">EI981_05140</name>
</gene>
<evidence type="ECO:0000313" key="2">
    <source>
        <dbReference type="Proteomes" id="UP000270678"/>
    </source>
</evidence>
<reference evidence="2" key="1">
    <citation type="submission" date="2018-12" db="EMBL/GenBank/DDBJ databases">
        <title>Complete genome sequence of Paenibacillus sp. MBLB1234.</title>
        <authorList>
            <person name="Nam Y.-D."/>
            <person name="Kang J."/>
            <person name="Chung W.-H."/>
            <person name="Park Y.S."/>
        </authorList>
    </citation>
    <scope>NUCLEOTIDE SEQUENCE [LARGE SCALE GENOMIC DNA]</scope>
    <source>
        <strain evidence="2">MBLB1234</strain>
    </source>
</reference>
<accession>A0A3S9UUB0</accession>
<dbReference type="GO" id="GO:0016740">
    <property type="term" value="F:transferase activity"/>
    <property type="evidence" value="ECO:0007669"/>
    <property type="project" value="UniProtKB-KW"/>
</dbReference>
<dbReference type="PANTHER" id="PTHR34817">
    <property type="entry name" value="NUCLEOTIDYLTRANSFERASE"/>
    <property type="match status" value="1"/>
</dbReference>
<dbReference type="Pfam" id="PF10127">
    <property type="entry name" value="RlaP"/>
    <property type="match status" value="1"/>
</dbReference>
<protein>
    <submittedName>
        <fullName evidence="1">Nucleotidyltransferase domain-containing protein</fullName>
    </submittedName>
</protein>
<sequence>MRQIILDEIFKIEQEHQVKVLFAVESGSRAWGFPSQDSDYDVRFVYIHRPEWYLSIDEKRDVIELPINEQLDISGWDIRKALKLFRKSNPAFLEWLVSDIQYYEAYGFKEEMIAIRDRVFSPQASVYHYLHMAKGNFREYLQGEQVKIKKYFYVLRPILACQWIQKYNTSPPILFQDLVRDLVTEPELRAAIEDLLSRKLAGEELNLEQRVDVINEFVEREIEHITEYAKSVQADLEDPTELLDELYRKYLQIVYQAADSPYVKNSDH</sequence>
<proteinExistence type="predicted"/>
<organism evidence="1 2">
    <name type="scientific">Paenibacillus lutimineralis</name>
    <dbReference type="NCBI Taxonomy" id="2707005"/>
    <lineage>
        <taxon>Bacteria</taxon>
        <taxon>Bacillati</taxon>
        <taxon>Bacillota</taxon>
        <taxon>Bacilli</taxon>
        <taxon>Bacillales</taxon>
        <taxon>Paenibacillaceae</taxon>
        <taxon>Paenibacillus</taxon>
    </lineage>
</organism>
<dbReference type="EMBL" id="CP034346">
    <property type="protein sequence ID" value="AZS13896.1"/>
    <property type="molecule type" value="Genomic_DNA"/>
</dbReference>
<evidence type="ECO:0000313" key="1">
    <source>
        <dbReference type="EMBL" id="AZS13896.1"/>
    </source>
</evidence>
<dbReference type="OrthoDB" id="9796845at2"/>
<dbReference type="KEGG" id="plut:EI981_05140"/>
<dbReference type="AlphaFoldDB" id="A0A3S9UUB0"/>
<dbReference type="Proteomes" id="UP000270678">
    <property type="component" value="Chromosome"/>
</dbReference>
<name>A0A3S9UUB0_9BACL</name>
<keyword evidence="2" id="KW-1185">Reference proteome</keyword>
<dbReference type="PANTHER" id="PTHR34817:SF2">
    <property type="entry name" value="NUCLEOTIDYLTRANSFERASE"/>
    <property type="match status" value="1"/>
</dbReference>
<dbReference type="RefSeq" id="WP_126996020.1">
    <property type="nucleotide sequence ID" value="NZ_CP034346.1"/>
</dbReference>
<dbReference type="InterPro" id="IPR018775">
    <property type="entry name" value="RlaP"/>
</dbReference>
<keyword evidence="1" id="KW-0808">Transferase</keyword>